<dbReference type="AlphaFoldDB" id="Q12RH6"/>
<gene>
    <name evidence="2" type="ordered locus">Sden_0660</name>
</gene>
<sequence>MTTQTSRLTSRPPMPLLLLMALYTLFAIAAIIRAFTTQTVDMFSLGVIPVLIGLIWRASWASLVLKIYIGLETLGLSALGIVAIVAHYVSPETIENVRFMDLPISIPWVALMCVCLIAAQIWIALHPSTLAYLTPKAQTI</sequence>
<keyword evidence="1" id="KW-1133">Transmembrane helix</keyword>
<feature type="transmembrane region" description="Helical" evidence="1">
    <location>
        <begin position="16"/>
        <end position="36"/>
    </location>
</feature>
<dbReference type="OrthoDB" id="6272310at2"/>
<feature type="transmembrane region" description="Helical" evidence="1">
    <location>
        <begin position="67"/>
        <end position="86"/>
    </location>
</feature>
<keyword evidence="3" id="KW-1185">Reference proteome</keyword>
<keyword evidence="1" id="KW-0472">Membrane</keyword>
<organism evidence="2 3">
    <name type="scientific">Shewanella denitrificans (strain OS217 / ATCC BAA-1090 / DSM 15013)</name>
    <dbReference type="NCBI Taxonomy" id="318161"/>
    <lineage>
        <taxon>Bacteria</taxon>
        <taxon>Pseudomonadati</taxon>
        <taxon>Pseudomonadota</taxon>
        <taxon>Gammaproteobacteria</taxon>
        <taxon>Alteromonadales</taxon>
        <taxon>Shewanellaceae</taxon>
        <taxon>Shewanella</taxon>
    </lineage>
</organism>
<evidence type="ECO:0000313" key="2">
    <source>
        <dbReference type="EMBL" id="ABE53950.1"/>
    </source>
</evidence>
<dbReference type="RefSeq" id="WP_011495115.1">
    <property type="nucleotide sequence ID" value="NC_007954.1"/>
</dbReference>
<name>Q12RH6_SHEDO</name>
<dbReference type="EMBL" id="CP000302">
    <property type="protein sequence ID" value="ABE53950.1"/>
    <property type="molecule type" value="Genomic_DNA"/>
</dbReference>
<accession>Q12RH6</accession>
<keyword evidence="1" id="KW-0812">Transmembrane</keyword>
<dbReference type="STRING" id="318161.Sden_0660"/>
<feature type="transmembrane region" description="Helical" evidence="1">
    <location>
        <begin position="42"/>
        <end position="60"/>
    </location>
</feature>
<feature type="transmembrane region" description="Helical" evidence="1">
    <location>
        <begin position="106"/>
        <end position="125"/>
    </location>
</feature>
<reference evidence="2 3" key="1">
    <citation type="submission" date="2006-03" db="EMBL/GenBank/DDBJ databases">
        <title>Complete sequence of Shewanella denitrificans OS217.</title>
        <authorList>
            <consortium name="US DOE Joint Genome Institute"/>
            <person name="Copeland A."/>
            <person name="Lucas S."/>
            <person name="Lapidus A."/>
            <person name="Barry K."/>
            <person name="Detter J.C."/>
            <person name="Glavina del Rio T."/>
            <person name="Hammon N."/>
            <person name="Israni S."/>
            <person name="Dalin E."/>
            <person name="Tice H."/>
            <person name="Pitluck S."/>
            <person name="Brettin T."/>
            <person name="Bruce D."/>
            <person name="Han C."/>
            <person name="Tapia R."/>
            <person name="Gilna P."/>
            <person name="Kiss H."/>
            <person name="Schmutz J."/>
            <person name="Larimer F."/>
            <person name="Land M."/>
            <person name="Hauser L."/>
            <person name="Kyrpides N."/>
            <person name="Lykidis A."/>
            <person name="Richardson P."/>
        </authorList>
    </citation>
    <scope>NUCLEOTIDE SEQUENCE [LARGE SCALE GENOMIC DNA]</scope>
    <source>
        <strain evidence="3">OS217 / ATCC BAA-1090 / DSM 15013</strain>
    </source>
</reference>
<dbReference type="Proteomes" id="UP000001982">
    <property type="component" value="Chromosome"/>
</dbReference>
<dbReference type="HOGENOM" id="CLU_1980048_0_0_6"/>
<dbReference type="eggNOG" id="ENOG5031G2D">
    <property type="taxonomic scope" value="Bacteria"/>
</dbReference>
<evidence type="ECO:0000313" key="3">
    <source>
        <dbReference type="Proteomes" id="UP000001982"/>
    </source>
</evidence>
<proteinExistence type="predicted"/>
<protein>
    <submittedName>
        <fullName evidence="2">Uncharacterized protein</fullName>
    </submittedName>
</protein>
<dbReference type="KEGG" id="sdn:Sden_0660"/>
<evidence type="ECO:0000256" key="1">
    <source>
        <dbReference type="SAM" id="Phobius"/>
    </source>
</evidence>